<keyword evidence="14" id="KW-0206">Cytoskeleton</keyword>
<comment type="caution">
    <text evidence="22">The sequence shown here is derived from an EMBL/GenBank/DDBJ whole genome shotgun (WGS) entry which is preliminary data.</text>
</comment>
<dbReference type="InterPro" id="IPR013802">
    <property type="entry name" value="Formiminotransferase_C"/>
</dbReference>
<evidence type="ECO:0000313" key="23">
    <source>
        <dbReference type="Proteomes" id="UP000233618"/>
    </source>
</evidence>
<dbReference type="GO" id="GO:0030409">
    <property type="term" value="F:glutamate formimidoyltransferase activity"/>
    <property type="evidence" value="ECO:0007669"/>
    <property type="project" value="UniProtKB-EC"/>
</dbReference>
<proteinExistence type="inferred from homology"/>
<protein>
    <recommendedName>
        <fullName evidence="8">Formimidoyltransferase-cyclodeaminase</fullName>
        <ecNumber evidence="6">2.1.2.5</ecNumber>
        <ecNumber evidence="7">4.3.1.4</ecNumber>
    </recommendedName>
    <alternativeName>
        <fullName evidence="19">Formiminotransferase-cyclodeaminase</fullName>
    </alternativeName>
</protein>
<evidence type="ECO:0000256" key="18">
    <source>
        <dbReference type="ARBA" id="ARBA00025915"/>
    </source>
</evidence>
<evidence type="ECO:0000256" key="10">
    <source>
        <dbReference type="ARBA" id="ARBA00022679"/>
    </source>
</evidence>
<dbReference type="GO" id="GO:0019557">
    <property type="term" value="P:L-histidine catabolic process to glutamate and formate"/>
    <property type="evidence" value="ECO:0007669"/>
    <property type="project" value="UniProtKB-UniPathway"/>
</dbReference>
<evidence type="ECO:0000256" key="8">
    <source>
        <dbReference type="ARBA" id="ARBA00017787"/>
    </source>
</evidence>
<dbReference type="RefSeq" id="WP_180327224.1">
    <property type="nucleotide sequence ID" value="NZ_MVDE01000005.1"/>
</dbReference>
<evidence type="ECO:0000256" key="16">
    <source>
        <dbReference type="ARBA" id="ARBA00023268"/>
    </source>
</evidence>
<accession>A0A2N3ICM5</accession>
<evidence type="ECO:0000256" key="1">
    <source>
        <dbReference type="ARBA" id="ARBA00004114"/>
    </source>
</evidence>
<evidence type="ECO:0000256" key="13">
    <source>
        <dbReference type="ARBA" id="ARBA00023034"/>
    </source>
</evidence>
<dbReference type="InterPro" id="IPR022384">
    <property type="entry name" value="FormiminoTrfase_cat_dom_sf"/>
</dbReference>
<keyword evidence="11" id="KW-0369">Histidine metabolism</keyword>
<dbReference type="PANTHER" id="PTHR12234">
    <property type="entry name" value="FORMIMINOTRANSFERASE-CYCLODEAMINASE"/>
    <property type="match status" value="1"/>
</dbReference>
<dbReference type="Gene3D" id="1.20.120.680">
    <property type="entry name" value="Formiminotetrahydrofolate cyclodeaminase monomer, up-and-down helical bundle"/>
    <property type="match status" value="1"/>
</dbReference>
<dbReference type="InterPro" id="IPR012886">
    <property type="entry name" value="Formiminotransferase_N"/>
</dbReference>
<dbReference type="NCBIfam" id="TIGR02024">
    <property type="entry name" value="FtcD"/>
    <property type="match status" value="1"/>
</dbReference>
<keyword evidence="16" id="KW-0511">Multifunctional enzyme</keyword>
<organism evidence="22 23">
    <name type="scientific">Labilibaculum manganireducens</name>
    <dbReference type="NCBI Taxonomy" id="1940525"/>
    <lineage>
        <taxon>Bacteria</taxon>
        <taxon>Pseudomonadati</taxon>
        <taxon>Bacteroidota</taxon>
        <taxon>Bacteroidia</taxon>
        <taxon>Marinilabiliales</taxon>
        <taxon>Marinifilaceae</taxon>
        <taxon>Labilibaculum</taxon>
    </lineage>
</organism>
<keyword evidence="15" id="KW-0456">Lyase</keyword>
<dbReference type="EMBL" id="MVDE01000005">
    <property type="protein sequence ID" value="PKQ68081.1"/>
    <property type="molecule type" value="Genomic_DNA"/>
</dbReference>
<evidence type="ECO:0000256" key="5">
    <source>
        <dbReference type="ARBA" id="ARBA00010825"/>
    </source>
</evidence>
<dbReference type="Pfam" id="PF02971">
    <property type="entry name" value="FTCD"/>
    <property type="match status" value="1"/>
</dbReference>
<dbReference type="GO" id="GO:0030412">
    <property type="term" value="F:formimidoyltetrahydrofolate cyclodeaminase activity"/>
    <property type="evidence" value="ECO:0007669"/>
    <property type="project" value="UniProtKB-EC"/>
</dbReference>
<evidence type="ECO:0000259" key="21">
    <source>
        <dbReference type="SMART" id="SM01222"/>
    </source>
</evidence>
<evidence type="ECO:0000256" key="9">
    <source>
        <dbReference type="ARBA" id="ARBA00022490"/>
    </source>
</evidence>
<gene>
    <name evidence="22" type="ORF">BZG01_04820</name>
</gene>
<evidence type="ECO:0000256" key="17">
    <source>
        <dbReference type="ARBA" id="ARBA00025506"/>
    </source>
</evidence>
<evidence type="ECO:0000256" key="2">
    <source>
        <dbReference type="ARBA" id="ARBA00004555"/>
    </source>
</evidence>
<evidence type="ECO:0000256" key="7">
    <source>
        <dbReference type="ARBA" id="ARBA00012998"/>
    </source>
</evidence>
<dbReference type="EC" id="2.1.2.5" evidence="6"/>
<keyword evidence="13" id="KW-0333">Golgi apparatus</keyword>
<evidence type="ECO:0000313" key="22">
    <source>
        <dbReference type="EMBL" id="PKQ68081.1"/>
    </source>
</evidence>
<keyword evidence="23" id="KW-1185">Reference proteome</keyword>
<evidence type="ECO:0000256" key="14">
    <source>
        <dbReference type="ARBA" id="ARBA00023212"/>
    </source>
</evidence>
<dbReference type="InterPro" id="IPR037064">
    <property type="entry name" value="Formiminotransferase_N_sf"/>
</dbReference>
<comment type="similarity">
    <text evidence="5">In the C-terminal section; belongs to the cyclodeaminase/cyclohydrolase family.</text>
</comment>
<keyword evidence="10 22" id="KW-0808">Transferase</keyword>
<reference evidence="22 23" key="1">
    <citation type="journal article" date="2017" name="Front. Microbiol.">
        <title>Labilibaculum manganireducens gen. nov., sp. nov. and Labilibaculum filiforme sp. nov., Novel Bacteroidetes Isolated from Subsurface Sediments of the Baltic Sea.</title>
        <authorList>
            <person name="Vandieken V."/>
            <person name="Marshall I.P."/>
            <person name="Niemann H."/>
            <person name="Engelen B."/>
            <person name="Cypionka H."/>
        </authorList>
    </citation>
    <scope>NUCLEOTIDE SEQUENCE [LARGE SCALE GENOMIC DNA]</scope>
    <source>
        <strain evidence="22 23">59.10-2M</strain>
    </source>
</reference>
<dbReference type="AlphaFoldDB" id="A0A2N3ICM5"/>
<name>A0A2N3ICM5_9BACT</name>
<dbReference type="InterPro" id="IPR004227">
    <property type="entry name" value="Formiminotransferase_cat"/>
</dbReference>
<sequence length="563" mass="60953">MKKLIECVPNFSEGNDMNIIKQITNEIESVEGVRLIDVDPGKATNRTVVTMVGTPDEVCEAAFRAVKKAAELIDMSKHSGAHPRFGATDVCPLVPVANITMEETVAYAHKLAKRIGEEAGVPVYCYENAAQTPERRNLAVCRAGEYEAVKDRIGTEQWKPDFGPAEFTPAVAKSGVTAVGARNFLIAYNFNLNTTSTRRANAIAFDVRERGRTLREGNPATGKIVTDEKGEPVMIPGTLKATKAIGWFIEEFGVAQISMNMTDLTVTSIHKAFDEVCAKAQDRGIRVTGSELVGVVPLKAMLDAGKHYLRIQERSTGIADREIIKIAVKSLGLDELYPFDADKKIIEYILEDKDQKKLVDLNLTQFVDETASESMAPGGGSISAYMGAMGAALGSMVANLSAHKPGWDDRWEEFSDWAEQGKSYHSKLVHLVDEDTNAFNKIMDAIRLPKGTDAEKTARAEAMEEATKFATMVPFQTMELCLGSMDVAKAMAEIGNPNSVTDAGVGALAARSGVLGAFMNVKINAADLQDKAWAADIIAKGQAIVDKAIALENEIVAMVNAKI</sequence>
<keyword evidence="9" id="KW-0963">Cytoplasm</keyword>
<evidence type="ECO:0000259" key="20">
    <source>
        <dbReference type="SMART" id="SM01221"/>
    </source>
</evidence>
<feature type="domain" description="Formiminotransferase C-terminal subdomain" evidence="20">
    <location>
        <begin position="184"/>
        <end position="349"/>
    </location>
</feature>
<feature type="domain" description="Formiminotransferase N-terminal subdomain" evidence="21">
    <location>
        <begin position="3"/>
        <end position="183"/>
    </location>
</feature>
<dbReference type="Gene3D" id="3.30.990.10">
    <property type="entry name" value="Formiminotransferase, N-terminal subdomain"/>
    <property type="match status" value="1"/>
</dbReference>
<evidence type="ECO:0000256" key="12">
    <source>
        <dbReference type="ARBA" id="ARBA00022954"/>
    </source>
</evidence>
<dbReference type="GO" id="GO:0019556">
    <property type="term" value="P:L-histidine catabolic process to glutamate and formamide"/>
    <property type="evidence" value="ECO:0007669"/>
    <property type="project" value="UniProtKB-UniPathway"/>
</dbReference>
<evidence type="ECO:0000256" key="11">
    <source>
        <dbReference type="ARBA" id="ARBA00022808"/>
    </source>
</evidence>
<dbReference type="InterPro" id="IPR037070">
    <property type="entry name" value="Formiminotransferase_C_sf"/>
</dbReference>
<dbReference type="Pfam" id="PF04961">
    <property type="entry name" value="FTCD_C"/>
    <property type="match status" value="1"/>
</dbReference>
<comment type="subcellular location">
    <subcellularLocation>
        <location evidence="1">Cytoplasm</location>
        <location evidence="1">Cytoskeleton</location>
        <location evidence="1">Microtubule organizing center</location>
        <location evidence="1">Centrosome</location>
        <location evidence="1">Centriole</location>
    </subcellularLocation>
    <subcellularLocation>
        <location evidence="2">Golgi apparatus</location>
    </subcellularLocation>
</comment>
<evidence type="ECO:0000256" key="19">
    <source>
        <dbReference type="ARBA" id="ARBA00030029"/>
    </source>
</evidence>
<dbReference type="EC" id="4.3.1.4" evidence="7"/>
<dbReference type="GO" id="GO:0005814">
    <property type="term" value="C:centriole"/>
    <property type="evidence" value="ECO:0007669"/>
    <property type="project" value="UniProtKB-SubCell"/>
</dbReference>
<dbReference type="SMART" id="SM01221">
    <property type="entry name" value="FTCD"/>
    <property type="match status" value="1"/>
</dbReference>
<dbReference type="Pfam" id="PF07837">
    <property type="entry name" value="FTCD_N"/>
    <property type="match status" value="1"/>
</dbReference>
<comment type="function">
    <text evidence="17">Folate-dependent enzyme, that displays both transferase and deaminase activity. Serves to channel one-carbon units from formiminoglutamate to the folate pool.</text>
</comment>
<dbReference type="InterPro" id="IPR007044">
    <property type="entry name" value="Cyclodeamin/CycHdrlase"/>
</dbReference>
<dbReference type="Gene3D" id="3.30.70.670">
    <property type="entry name" value="Formiminotransferase, C-terminal subdomain"/>
    <property type="match status" value="1"/>
</dbReference>
<comment type="pathway">
    <text evidence="3">Amino-acid degradation; L-histidine degradation into L-glutamate; L-glutamate from N-formimidoyl-L-glutamate (transferase route): step 1/1.</text>
</comment>
<dbReference type="GO" id="GO:0005542">
    <property type="term" value="F:folic acid binding"/>
    <property type="evidence" value="ECO:0007669"/>
    <property type="project" value="UniProtKB-KW"/>
</dbReference>
<dbReference type="InterPro" id="IPR036178">
    <property type="entry name" value="Formintransfe-cycloase-like_sf"/>
</dbReference>
<dbReference type="InterPro" id="IPR051623">
    <property type="entry name" value="FTCD"/>
</dbReference>
<evidence type="ECO:0000256" key="3">
    <source>
        <dbReference type="ARBA" id="ARBA00005082"/>
    </source>
</evidence>
<comment type="similarity">
    <text evidence="4">In the N-terminal section; belongs to the formiminotransferase family.</text>
</comment>
<dbReference type="PANTHER" id="PTHR12234:SF0">
    <property type="entry name" value="FORMIMIDOYLTRANSFERASE-CYCLODEAMINASE"/>
    <property type="match status" value="1"/>
</dbReference>
<dbReference type="UniPathway" id="UPA00379">
    <property type="reaction ID" value="UER00555"/>
</dbReference>
<dbReference type="SUPFAM" id="SSF55116">
    <property type="entry name" value="Formiminotransferase domain of formiminotransferase-cyclodeaminase"/>
    <property type="match status" value="2"/>
</dbReference>
<keyword evidence="12" id="KW-0290">Folate-binding</keyword>
<evidence type="ECO:0000256" key="6">
    <source>
        <dbReference type="ARBA" id="ARBA00012252"/>
    </source>
</evidence>
<dbReference type="Proteomes" id="UP000233618">
    <property type="component" value="Unassembled WGS sequence"/>
</dbReference>
<evidence type="ECO:0000256" key="15">
    <source>
        <dbReference type="ARBA" id="ARBA00023239"/>
    </source>
</evidence>
<evidence type="ECO:0000256" key="4">
    <source>
        <dbReference type="ARBA" id="ARBA00008297"/>
    </source>
</evidence>
<dbReference type="SUPFAM" id="SSF101262">
    <property type="entry name" value="Methenyltetrahydrofolate cyclohydrolase-like"/>
    <property type="match status" value="1"/>
</dbReference>
<dbReference type="SMART" id="SM01222">
    <property type="entry name" value="FTCD_N"/>
    <property type="match status" value="1"/>
</dbReference>
<comment type="subunit">
    <text evidence="18">Homooctamer, including four polyglutamate binding sites. The subunits are arranged as a tetramer of dimers, and form a planar ring-shaped structure.</text>
</comment>